<dbReference type="InterPro" id="IPR007360">
    <property type="entry name" value="SirB"/>
</dbReference>
<evidence type="ECO:0000313" key="2">
    <source>
        <dbReference type="EMBL" id="MDQ9171227.1"/>
    </source>
</evidence>
<evidence type="ECO:0000313" key="3">
    <source>
        <dbReference type="Proteomes" id="UP001225596"/>
    </source>
</evidence>
<dbReference type="Proteomes" id="UP001225596">
    <property type="component" value="Unassembled WGS sequence"/>
</dbReference>
<feature type="transmembrane region" description="Helical" evidence="1">
    <location>
        <begin position="87"/>
        <end position="108"/>
    </location>
</feature>
<dbReference type="PANTHER" id="PTHR39594:SF1">
    <property type="entry name" value="PROTEIN YCHQ"/>
    <property type="match status" value="1"/>
</dbReference>
<organism evidence="2 3">
    <name type="scientific">Keguizhuia sedimenti</name>
    <dbReference type="NCBI Taxonomy" id="3064264"/>
    <lineage>
        <taxon>Bacteria</taxon>
        <taxon>Pseudomonadati</taxon>
        <taxon>Pseudomonadota</taxon>
        <taxon>Betaproteobacteria</taxon>
        <taxon>Burkholderiales</taxon>
        <taxon>Oxalobacteraceae</taxon>
        <taxon>Keguizhuia</taxon>
    </lineage>
</organism>
<reference evidence="2 3" key="1">
    <citation type="submission" date="2023-08" db="EMBL/GenBank/DDBJ databases">
        <title>Oxalobacteraceae gen .nov., isolated from river sludge outside the plant.</title>
        <authorList>
            <person name="Zhao S.Y."/>
        </authorList>
    </citation>
    <scope>NUCLEOTIDE SEQUENCE [LARGE SCALE GENOMIC DNA]</scope>
    <source>
        <strain evidence="2 3">R-40</strain>
    </source>
</reference>
<dbReference type="PIRSF" id="PIRSF005610">
    <property type="entry name" value="SirB"/>
    <property type="match status" value="1"/>
</dbReference>
<keyword evidence="1" id="KW-1133">Transmembrane helix</keyword>
<dbReference type="Pfam" id="PF04247">
    <property type="entry name" value="SirB"/>
    <property type="match status" value="1"/>
</dbReference>
<proteinExistence type="predicted"/>
<sequence>MTAAILSGLFFTIRGIWMLTDSSLLKRRWAKVAPHVIDTVLLASALIMVFWSGQYPFVQGWLTAKVLALFAYIGTGMVALKYGKTKTVRAAAFVTALLIFVYILKVAVTRQVI</sequence>
<dbReference type="PANTHER" id="PTHR39594">
    <property type="entry name" value="PROTEIN YCHQ"/>
    <property type="match status" value="1"/>
</dbReference>
<protein>
    <submittedName>
        <fullName evidence="2">SirB2 family protein</fullName>
    </submittedName>
</protein>
<keyword evidence="1" id="KW-0812">Transmembrane</keyword>
<dbReference type="RefSeq" id="WP_338437161.1">
    <property type="nucleotide sequence ID" value="NZ_JAUYVH010000007.1"/>
</dbReference>
<name>A0ABU1BQD5_9BURK</name>
<accession>A0ABU1BQD5</accession>
<dbReference type="EMBL" id="JAUYVH010000007">
    <property type="protein sequence ID" value="MDQ9171227.1"/>
    <property type="molecule type" value="Genomic_DNA"/>
</dbReference>
<comment type="caution">
    <text evidence="2">The sequence shown here is derived from an EMBL/GenBank/DDBJ whole genome shotgun (WGS) entry which is preliminary data.</text>
</comment>
<keyword evidence="3" id="KW-1185">Reference proteome</keyword>
<evidence type="ECO:0000256" key="1">
    <source>
        <dbReference type="SAM" id="Phobius"/>
    </source>
</evidence>
<feature type="transmembrane region" description="Helical" evidence="1">
    <location>
        <begin position="32"/>
        <end position="52"/>
    </location>
</feature>
<keyword evidence="1" id="KW-0472">Membrane</keyword>
<feature type="transmembrane region" description="Helical" evidence="1">
    <location>
        <begin position="58"/>
        <end position="80"/>
    </location>
</feature>
<gene>
    <name evidence="2" type="ORF">Q8A64_12505</name>
</gene>